<proteinExistence type="predicted"/>
<dbReference type="InterPro" id="IPR047142">
    <property type="entry name" value="OryJ/VirC-like"/>
</dbReference>
<dbReference type="STRING" id="1890683.A0A427YQX7"/>
<dbReference type="Pfam" id="PF07883">
    <property type="entry name" value="Cupin_2"/>
    <property type="match status" value="1"/>
</dbReference>
<evidence type="ECO:0000313" key="3">
    <source>
        <dbReference type="Proteomes" id="UP000279259"/>
    </source>
</evidence>
<protein>
    <recommendedName>
        <fullName evidence="1">Cupin type-2 domain-containing protein</fullName>
    </recommendedName>
</protein>
<sequence length="230" mass="24732">MHPLGGDLTLARLSACPKPTALFWLCISPVDDQAELAMTSEPKIVNPLPPQRRIVTGHDAKGRSIHASDQEFKTQVITTPVRTVGMQVLWTIDSVPCKNNGEVEPVDAAFVKVSDLSSEKGVVIRCVDFAPGGKAMMHRTSSIDYAICVSGEIHHVVEEGEPVKMKPGDVVIQRGTMHAWSNRSDTWARMHFILIGADPVALNGERLGAAGYSKEAVTSGGGVSGETKDH</sequence>
<dbReference type="EMBL" id="RSCD01000004">
    <property type="protein sequence ID" value="RSH93479.1"/>
    <property type="molecule type" value="Genomic_DNA"/>
</dbReference>
<accession>A0A427YQX7</accession>
<dbReference type="InterPro" id="IPR014710">
    <property type="entry name" value="RmlC-like_jellyroll"/>
</dbReference>
<dbReference type="Proteomes" id="UP000279259">
    <property type="component" value="Unassembled WGS sequence"/>
</dbReference>
<dbReference type="Gene3D" id="2.20.70.150">
    <property type="match status" value="1"/>
</dbReference>
<keyword evidence="3" id="KW-1185">Reference proteome</keyword>
<evidence type="ECO:0000313" key="2">
    <source>
        <dbReference type="EMBL" id="RSH93479.1"/>
    </source>
</evidence>
<evidence type="ECO:0000259" key="1">
    <source>
        <dbReference type="Pfam" id="PF07883"/>
    </source>
</evidence>
<dbReference type="PANTHER" id="PTHR36156:SF2">
    <property type="entry name" value="CUPIN TYPE-2 DOMAIN-CONTAINING PROTEIN"/>
    <property type="match status" value="1"/>
</dbReference>
<feature type="domain" description="Cupin type-2" evidence="1">
    <location>
        <begin position="127"/>
        <end position="193"/>
    </location>
</feature>
<dbReference type="OrthoDB" id="5840532at2759"/>
<name>A0A427YQX7_9TREE</name>
<comment type="caution">
    <text evidence="2">The sequence shown here is derived from an EMBL/GenBank/DDBJ whole genome shotgun (WGS) entry which is preliminary data.</text>
</comment>
<reference evidence="2 3" key="1">
    <citation type="submission" date="2018-11" db="EMBL/GenBank/DDBJ databases">
        <title>Genome sequence of Saitozyma podzolica DSM 27192.</title>
        <authorList>
            <person name="Aliyu H."/>
            <person name="Gorte O."/>
            <person name="Ochsenreither K."/>
        </authorList>
    </citation>
    <scope>NUCLEOTIDE SEQUENCE [LARGE SCALE GENOMIC DNA]</scope>
    <source>
        <strain evidence="2 3">DSM 27192</strain>
    </source>
</reference>
<dbReference type="Gene3D" id="2.60.120.10">
    <property type="entry name" value="Jelly Rolls"/>
    <property type="match status" value="1"/>
</dbReference>
<dbReference type="CDD" id="cd02231">
    <property type="entry name" value="cupin_BLL6423-like"/>
    <property type="match status" value="1"/>
</dbReference>
<dbReference type="PANTHER" id="PTHR36156">
    <property type="entry name" value="SLR2101 PROTEIN"/>
    <property type="match status" value="1"/>
</dbReference>
<dbReference type="InterPro" id="IPR011051">
    <property type="entry name" value="RmlC_Cupin_sf"/>
</dbReference>
<dbReference type="AlphaFoldDB" id="A0A427YQX7"/>
<dbReference type="InterPro" id="IPR013096">
    <property type="entry name" value="Cupin_2"/>
</dbReference>
<dbReference type="SUPFAM" id="SSF51182">
    <property type="entry name" value="RmlC-like cupins"/>
    <property type="match status" value="1"/>
</dbReference>
<gene>
    <name evidence="2" type="ORF">EHS25_007835</name>
</gene>
<organism evidence="2 3">
    <name type="scientific">Saitozyma podzolica</name>
    <dbReference type="NCBI Taxonomy" id="1890683"/>
    <lineage>
        <taxon>Eukaryota</taxon>
        <taxon>Fungi</taxon>
        <taxon>Dikarya</taxon>
        <taxon>Basidiomycota</taxon>
        <taxon>Agaricomycotina</taxon>
        <taxon>Tremellomycetes</taxon>
        <taxon>Tremellales</taxon>
        <taxon>Trimorphomycetaceae</taxon>
        <taxon>Saitozyma</taxon>
    </lineage>
</organism>